<dbReference type="Proteomes" id="UP000828390">
    <property type="component" value="Unassembled WGS sequence"/>
</dbReference>
<accession>A0A9D4EQS8</accession>
<comment type="caution">
    <text evidence="1">The sequence shown here is derived from an EMBL/GenBank/DDBJ whole genome shotgun (WGS) entry which is preliminary data.</text>
</comment>
<organism evidence="1 2">
    <name type="scientific">Dreissena polymorpha</name>
    <name type="common">Zebra mussel</name>
    <name type="synonym">Mytilus polymorpha</name>
    <dbReference type="NCBI Taxonomy" id="45954"/>
    <lineage>
        <taxon>Eukaryota</taxon>
        <taxon>Metazoa</taxon>
        <taxon>Spiralia</taxon>
        <taxon>Lophotrochozoa</taxon>
        <taxon>Mollusca</taxon>
        <taxon>Bivalvia</taxon>
        <taxon>Autobranchia</taxon>
        <taxon>Heteroconchia</taxon>
        <taxon>Euheterodonta</taxon>
        <taxon>Imparidentia</taxon>
        <taxon>Neoheterodontei</taxon>
        <taxon>Myida</taxon>
        <taxon>Dreissenoidea</taxon>
        <taxon>Dreissenidae</taxon>
        <taxon>Dreissena</taxon>
    </lineage>
</organism>
<evidence type="ECO:0000313" key="2">
    <source>
        <dbReference type="Proteomes" id="UP000828390"/>
    </source>
</evidence>
<name>A0A9D4EQS8_DREPO</name>
<reference evidence="1" key="1">
    <citation type="journal article" date="2019" name="bioRxiv">
        <title>The Genome of the Zebra Mussel, Dreissena polymorpha: A Resource for Invasive Species Research.</title>
        <authorList>
            <person name="McCartney M.A."/>
            <person name="Auch B."/>
            <person name="Kono T."/>
            <person name="Mallez S."/>
            <person name="Zhang Y."/>
            <person name="Obille A."/>
            <person name="Becker A."/>
            <person name="Abrahante J.E."/>
            <person name="Garbe J."/>
            <person name="Badalamenti J.P."/>
            <person name="Herman A."/>
            <person name="Mangelson H."/>
            <person name="Liachko I."/>
            <person name="Sullivan S."/>
            <person name="Sone E.D."/>
            <person name="Koren S."/>
            <person name="Silverstein K.A.T."/>
            <person name="Beckman K.B."/>
            <person name="Gohl D.M."/>
        </authorList>
    </citation>
    <scope>NUCLEOTIDE SEQUENCE</scope>
    <source>
        <strain evidence="1">Duluth1</strain>
        <tissue evidence="1">Whole animal</tissue>
    </source>
</reference>
<protein>
    <submittedName>
        <fullName evidence="1">Uncharacterized protein</fullName>
    </submittedName>
</protein>
<evidence type="ECO:0000313" key="1">
    <source>
        <dbReference type="EMBL" id="KAH3782355.1"/>
    </source>
</evidence>
<keyword evidence="2" id="KW-1185">Reference proteome</keyword>
<proteinExistence type="predicted"/>
<sequence length="94" mass="10596">MPRLLNNLPGPSNPPVVTNLPVHTSVHVPINPQVPSNPPVITNFPLPKGVYVPINPPVPSKPLTQWDRDDMTRLPKSLRYDERSNLTVFRNIFE</sequence>
<gene>
    <name evidence="1" type="ORF">DPMN_160270</name>
</gene>
<dbReference type="AlphaFoldDB" id="A0A9D4EQS8"/>
<dbReference type="EMBL" id="JAIWYP010000008">
    <property type="protein sequence ID" value="KAH3782355.1"/>
    <property type="molecule type" value="Genomic_DNA"/>
</dbReference>
<reference evidence="1" key="2">
    <citation type="submission" date="2020-11" db="EMBL/GenBank/DDBJ databases">
        <authorList>
            <person name="McCartney M.A."/>
            <person name="Auch B."/>
            <person name="Kono T."/>
            <person name="Mallez S."/>
            <person name="Becker A."/>
            <person name="Gohl D.M."/>
            <person name="Silverstein K.A.T."/>
            <person name="Koren S."/>
            <person name="Bechman K.B."/>
            <person name="Herman A."/>
            <person name="Abrahante J.E."/>
            <person name="Garbe J."/>
        </authorList>
    </citation>
    <scope>NUCLEOTIDE SEQUENCE</scope>
    <source>
        <strain evidence="1">Duluth1</strain>
        <tissue evidence="1">Whole animal</tissue>
    </source>
</reference>